<dbReference type="InParanoid" id="A0A0P0W172"/>
<proteinExistence type="predicted"/>
<dbReference type="Gramene" id="Os03t0644850-00">
    <property type="protein sequence ID" value="Os03t0644850-00"/>
    <property type="gene ID" value="Os03g0644850"/>
</dbReference>
<organism evidence="2 3">
    <name type="scientific">Oryza sativa subsp. japonica</name>
    <name type="common">Rice</name>
    <dbReference type="NCBI Taxonomy" id="39947"/>
    <lineage>
        <taxon>Eukaryota</taxon>
        <taxon>Viridiplantae</taxon>
        <taxon>Streptophyta</taxon>
        <taxon>Embryophyta</taxon>
        <taxon>Tracheophyta</taxon>
        <taxon>Spermatophyta</taxon>
        <taxon>Magnoliopsida</taxon>
        <taxon>Liliopsida</taxon>
        <taxon>Poales</taxon>
        <taxon>Poaceae</taxon>
        <taxon>BOP clade</taxon>
        <taxon>Oryzoideae</taxon>
        <taxon>Oryzeae</taxon>
        <taxon>Oryzinae</taxon>
        <taxon>Oryza</taxon>
        <taxon>Oryza sativa</taxon>
    </lineage>
</organism>
<dbReference type="AlphaFoldDB" id="A0A0P0W172"/>
<name>A0A0P0W172_ORYSJ</name>
<keyword evidence="3" id="KW-1185">Reference proteome</keyword>
<feature type="non-terminal residue" evidence="2">
    <location>
        <position position="234"/>
    </location>
</feature>
<dbReference type="EMBL" id="AP014959">
    <property type="protein sequence ID" value="BAS85462.1"/>
    <property type="molecule type" value="Genomic_DNA"/>
</dbReference>
<feature type="compositionally biased region" description="Basic and acidic residues" evidence="1">
    <location>
        <begin position="68"/>
        <end position="80"/>
    </location>
</feature>
<feature type="region of interest" description="Disordered" evidence="1">
    <location>
        <begin position="68"/>
        <end position="107"/>
    </location>
</feature>
<evidence type="ECO:0000256" key="1">
    <source>
        <dbReference type="SAM" id="MobiDB-lite"/>
    </source>
</evidence>
<evidence type="ECO:0000313" key="2">
    <source>
        <dbReference type="EMBL" id="BAS85462.1"/>
    </source>
</evidence>
<protein>
    <submittedName>
        <fullName evidence="2">Os03g0644850 protein</fullName>
    </submittedName>
</protein>
<reference evidence="2 3" key="3">
    <citation type="journal article" date="2013" name="Rice">
        <title>Improvement of the Oryza sativa Nipponbare reference genome using next generation sequence and optical map data.</title>
        <authorList>
            <person name="Kawahara Y."/>
            <person name="de la Bastide M."/>
            <person name="Hamilton J.P."/>
            <person name="Kanamori H."/>
            <person name="McCombie W.R."/>
            <person name="Ouyang S."/>
            <person name="Schwartz D.C."/>
            <person name="Tanaka T."/>
            <person name="Wu J."/>
            <person name="Zhou S."/>
            <person name="Childs K.L."/>
            <person name="Davidson R.M."/>
            <person name="Lin H."/>
            <person name="Quesada-Ocampo L."/>
            <person name="Vaillancourt B."/>
            <person name="Sakai H."/>
            <person name="Lee S.S."/>
            <person name="Kim J."/>
            <person name="Numa H."/>
            <person name="Itoh T."/>
            <person name="Buell C.R."/>
            <person name="Matsumoto T."/>
        </authorList>
    </citation>
    <scope>NUCLEOTIDE SEQUENCE [LARGE SCALE GENOMIC DNA]</scope>
    <source>
        <strain evidence="3">cv. Nipponbare</strain>
    </source>
</reference>
<gene>
    <name evidence="2" type="ordered locus">Os03g0644850</name>
    <name evidence="2" type="ORF">OSNPB_030644850</name>
</gene>
<reference evidence="2 3" key="2">
    <citation type="journal article" date="2013" name="Plant Cell Physiol.">
        <title>Rice Annotation Project Database (RAP-DB): an integrative and interactive database for rice genomics.</title>
        <authorList>
            <person name="Sakai H."/>
            <person name="Lee S.S."/>
            <person name="Tanaka T."/>
            <person name="Numa H."/>
            <person name="Kim J."/>
            <person name="Kawahara Y."/>
            <person name="Wakimoto H."/>
            <person name="Yang C.C."/>
            <person name="Iwamoto M."/>
            <person name="Abe T."/>
            <person name="Yamada Y."/>
            <person name="Muto A."/>
            <person name="Inokuchi H."/>
            <person name="Ikemura T."/>
            <person name="Matsumoto T."/>
            <person name="Sasaki T."/>
            <person name="Itoh T."/>
        </authorList>
    </citation>
    <scope>NUCLEOTIDE SEQUENCE [LARGE SCALE GENOMIC DNA]</scope>
    <source>
        <strain evidence="3">cv. Nipponbare</strain>
    </source>
</reference>
<reference evidence="3" key="1">
    <citation type="journal article" date="2005" name="Nature">
        <title>The map-based sequence of the rice genome.</title>
        <authorList>
            <consortium name="International rice genome sequencing project (IRGSP)"/>
            <person name="Matsumoto T."/>
            <person name="Wu J."/>
            <person name="Kanamori H."/>
            <person name="Katayose Y."/>
            <person name="Fujisawa M."/>
            <person name="Namiki N."/>
            <person name="Mizuno H."/>
            <person name="Yamamoto K."/>
            <person name="Antonio B.A."/>
            <person name="Baba T."/>
            <person name="Sakata K."/>
            <person name="Nagamura Y."/>
            <person name="Aoki H."/>
            <person name="Arikawa K."/>
            <person name="Arita K."/>
            <person name="Bito T."/>
            <person name="Chiden Y."/>
            <person name="Fujitsuka N."/>
            <person name="Fukunaka R."/>
            <person name="Hamada M."/>
            <person name="Harada C."/>
            <person name="Hayashi A."/>
            <person name="Hijishita S."/>
            <person name="Honda M."/>
            <person name="Hosokawa S."/>
            <person name="Ichikawa Y."/>
            <person name="Idonuma A."/>
            <person name="Iijima M."/>
            <person name="Ikeda M."/>
            <person name="Ikeno M."/>
            <person name="Ito K."/>
            <person name="Ito S."/>
            <person name="Ito T."/>
            <person name="Ito Y."/>
            <person name="Ito Y."/>
            <person name="Iwabuchi A."/>
            <person name="Kamiya K."/>
            <person name="Karasawa W."/>
            <person name="Kurita K."/>
            <person name="Katagiri S."/>
            <person name="Kikuta A."/>
            <person name="Kobayashi H."/>
            <person name="Kobayashi N."/>
            <person name="Machita K."/>
            <person name="Maehara T."/>
            <person name="Masukawa M."/>
            <person name="Mizubayashi T."/>
            <person name="Mukai Y."/>
            <person name="Nagasaki H."/>
            <person name="Nagata Y."/>
            <person name="Naito S."/>
            <person name="Nakashima M."/>
            <person name="Nakama Y."/>
            <person name="Nakamichi Y."/>
            <person name="Nakamura M."/>
            <person name="Meguro A."/>
            <person name="Negishi M."/>
            <person name="Ohta I."/>
            <person name="Ohta T."/>
            <person name="Okamoto M."/>
            <person name="Ono N."/>
            <person name="Saji S."/>
            <person name="Sakaguchi M."/>
            <person name="Sakai K."/>
            <person name="Shibata M."/>
            <person name="Shimokawa T."/>
            <person name="Song J."/>
            <person name="Takazaki Y."/>
            <person name="Terasawa K."/>
            <person name="Tsugane M."/>
            <person name="Tsuji K."/>
            <person name="Ueda S."/>
            <person name="Waki K."/>
            <person name="Yamagata H."/>
            <person name="Yamamoto M."/>
            <person name="Yamamoto S."/>
            <person name="Yamane H."/>
            <person name="Yoshiki S."/>
            <person name="Yoshihara R."/>
            <person name="Yukawa K."/>
            <person name="Zhong H."/>
            <person name="Yano M."/>
            <person name="Yuan Q."/>
            <person name="Ouyang S."/>
            <person name="Liu J."/>
            <person name="Jones K.M."/>
            <person name="Gansberger K."/>
            <person name="Moffat K."/>
            <person name="Hill J."/>
            <person name="Bera J."/>
            <person name="Fadrosh D."/>
            <person name="Jin S."/>
            <person name="Johri S."/>
            <person name="Kim M."/>
            <person name="Overton L."/>
            <person name="Reardon M."/>
            <person name="Tsitrin T."/>
            <person name="Vuong H."/>
            <person name="Weaver B."/>
            <person name="Ciecko A."/>
            <person name="Tallon L."/>
            <person name="Jackson J."/>
            <person name="Pai G."/>
            <person name="Aken S.V."/>
            <person name="Utterback T."/>
            <person name="Reidmuller S."/>
            <person name="Feldblyum T."/>
            <person name="Hsiao J."/>
            <person name="Zismann V."/>
            <person name="Iobst S."/>
            <person name="de Vazeille A.R."/>
            <person name="Buell C.R."/>
            <person name="Ying K."/>
            <person name="Li Y."/>
            <person name="Lu T."/>
            <person name="Huang Y."/>
            <person name="Zhao Q."/>
            <person name="Feng Q."/>
            <person name="Zhang L."/>
            <person name="Zhu J."/>
            <person name="Weng Q."/>
            <person name="Mu J."/>
            <person name="Lu Y."/>
            <person name="Fan D."/>
            <person name="Liu Y."/>
            <person name="Guan J."/>
            <person name="Zhang Y."/>
            <person name="Yu S."/>
            <person name="Liu X."/>
            <person name="Zhang Y."/>
            <person name="Hong G."/>
            <person name="Han B."/>
            <person name="Choisne N."/>
            <person name="Demange N."/>
            <person name="Orjeda G."/>
            <person name="Samain S."/>
            <person name="Cattolico L."/>
            <person name="Pelletier E."/>
            <person name="Couloux A."/>
            <person name="Segurens B."/>
            <person name="Wincker P."/>
            <person name="D'Hont A."/>
            <person name="Scarpelli C."/>
            <person name="Weissenbach J."/>
            <person name="Salanoubat M."/>
            <person name="Quetier F."/>
            <person name="Yu Y."/>
            <person name="Kim H.R."/>
            <person name="Rambo T."/>
            <person name="Currie J."/>
            <person name="Collura K."/>
            <person name="Luo M."/>
            <person name="Yang T."/>
            <person name="Ammiraju J.S.S."/>
            <person name="Engler F."/>
            <person name="Soderlund C."/>
            <person name="Wing R.A."/>
            <person name="Palmer L.E."/>
            <person name="de la Bastide M."/>
            <person name="Spiegel L."/>
            <person name="Nascimento L."/>
            <person name="Zutavern T."/>
            <person name="O'Shaughnessy A."/>
            <person name="Dike S."/>
            <person name="Dedhia N."/>
            <person name="Preston R."/>
            <person name="Balija V."/>
            <person name="McCombie W.R."/>
            <person name="Chow T."/>
            <person name="Chen H."/>
            <person name="Chung M."/>
            <person name="Chen C."/>
            <person name="Shaw J."/>
            <person name="Wu H."/>
            <person name="Hsiao K."/>
            <person name="Chao Y."/>
            <person name="Chu M."/>
            <person name="Cheng C."/>
            <person name="Hour A."/>
            <person name="Lee P."/>
            <person name="Lin S."/>
            <person name="Lin Y."/>
            <person name="Liou J."/>
            <person name="Liu S."/>
            <person name="Hsing Y."/>
            <person name="Raghuvanshi S."/>
            <person name="Mohanty A."/>
            <person name="Bharti A.K."/>
            <person name="Gaur A."/>
            <person name="Gupta V."/>
            <person name="Kumar D."/>
            <person name="Ravi V."/>
            <person name="Vij S."/>
            <person name="Kapur A."/>
            <person name="Khurana P."/>
            <person name="Khurana P."/>
            <person name="Khurana J.P."/>
            <person name="Tyagi A.K."/>
            <person name="Gaikwad K."/>
            <person name="Singh A."/>
            <person name="Dalal V."/>
            <person name="Srivastava S."/>
            <person name="Dixit A."/>
            <person name="Pal A.K."/>
            <person name="Ghazi I.A."/>
            <person name="Yadav M."/>
            <person name="Pandit A."/>
            <person name="Bhargava A."/>
            <person name="Sureshbabu K."/>
            <person name="Batra K."/>
            <person name="Sharma T.R."/>
            <person name="Mohapatra T."/>
            <person name="Singh N.K."/>
            <person name="Messing J."/>
            <person name="Nelson A.B."/>
            <person name="Fuks G."/>
            <person name="Kavchok S."/>
            <person name="Keizer G."/>
            <person name="Linton E."/>
            <person name="Llaca V."/>
            <person name="Song R."/>
            <person name="Tanyolac B."/>
            <person name="Young S."/>
            <person name="Ho-Il K."/>
            <person name="Hahn J.H."/>
            <person name="Sangsakoo G."/>
            <person name="Vanavichit A."/>
            <person name="de Mattos Luiz.A.T."/>
            <person name="Zimmer P.D."/>
            <person name="Malone G."/>
            <person name="Dellagostin O."/>
            <person name="de Oliveira A.C."/>
            <person name="Bevan M."/>
            <person name="Bancroft I."/>
            <person name="Minx P."/>
            <person name="Cordum H."/>
            <person name="Wilson R."/>
            <person name="Cheng Z."/>
            <person name="Jin W."/>
            <person name="Jiang J."/>
            <person name="Leong S.A."/>
            <person name="Iwama H."/>
            <person name="Gojobori T."/>
            <person name="Itoh T."/>
            <person name="Niimura Y."/>
            <person name="Fujii Y."/>
            <person name="Habara T."/>
            <person name="Sakai H."/>
            <person name="Sato Y."/>
            <person name="Wilson G."/>
            <person name="Kumar K."/>
            <person name="McCouch S."/>
            <person name="Juretic N."/>
            <person name="Hoen D."/>
            <person name="Wright S."/>
            <person name="Bruskiewich R."/>
            <person name="Bureau T."/>
            <person name="Miyao A."/>
            <person name="Hirochika H."/>
            <person name="Nishikawa T."/>
            <person name="Kadowaki K."/>
            <person name="Sugiura M."/>
            <person name="Burr B."/>
            <person name="Sasaki T."/>
        </authorList>
    </citation>
    <scope>NUCLEOTIDE SEQUENCE [LARGE SCALE GENOMIC DNA]</scope>
    <source>
        <strain evidence="3">cv. Nipponbare</strain>
    </source>
</reference>
<dbReference type="Proteomes" id="UP000059680">
    <property type="component" value="Chromosome 3"/>
</dbReference>
<sequence length="234" mass="24443">HDTYLAGEVVVAEVELLQRGEAAELRRDLAAEAVLGQAKHAQAPQVAQRRRDPAGEAGVRLEHELLEGGGVGEERRRELDGGGGGGGLISATTKQPKRESVLRWGSPRSTGAASLAPGLHGGVATSGPKWSLVARRWRASSGASSHWSPGHGVSVQGRRWSCGHVGSPRRSAITLQMAASSDLGSYAGGASPASCAAVDMAMAPWRKKRKKEMVSEASQAAIGFGRWSTLGLQT</sequence>
<dbReference type="eggNOG" id="ENOG502R75C">
    <property type="taxonomic scope" value="Eukaryota"/>
</dbReference>
<dbReference type="PaxDb" id="39947-A0A0P0W172"/>
<evidence type="ECO:0000313" key="3">
    <source>
        <dbReference type="Proteomes" id="UP000059680"/>
    </source>
</evidence>
<accession>A0A0P0W172</accession>